<protein>
    <submittedName>
        <fullName evidence="2">Glycopeptidase</fullName>
    </submittedName>
</protein>
<dbReference type="PANTHER" id="PTHR31104">
    <property type="entry name" value="PEPTIDE-N4-(N-ACETYL-BETA-GLUCOSAMINYL)ASPARAGINE AMIDASE A PROTEIN"/>
    <property type="match status" value="1"/>
</dbReference>
<evidence type="ECO:0000313" key="3">
    <source>
        <dbReference type="Proteomes" id="UP000248044"/>
    </source>
</evidence>
<dbReference type="InterPro" id="IPR056948">
    <property type="entry name" value="PNGaseA_N"/>
</dbReference>
<dbReference type="EMBL" id="CP029289">
    <property type="protein sequence ID" value="AWR94149.1"/>
    <property type="molecule type" value="Genomic_DNA"/>
</dbReference>
<sequence>MKRFAILILLILTIVQFSIFFGYTQGTEVSPSSFVHPLISNITVSSKISFTEDPSYYSFEAYHIIPPNVTPLVIHVATNLLFNDTGLRPFYIKTYIPPGNYSMELLNVSIKEFNGTQYDRQAYIFVNGVPIFWGSTQEINNSTAEADVTMFENLLKGNVTFEPVIQNYYDAKVGITGLYELNITLYLYPGTPPKGLPNEFIPLFVNVTVPFNYSYVILNPKFDSITSSIKIPNGTYKMDALIYEEGGGNDEFWYTNEPATRSIMVYYDSHLASIVNPYETIYTGGIDLFYWKPLTSIDTLSFHNPYIIDLTPMIAYGTTANVTVSVSNLLQAYQLTGSLAYDWDIAGVMMLWVNQSNPLVGAKIITEFQNYMDSSPLFFGGYQNSEYYQEGGHYYLAYKSELMFEHGIENTSVIQYGRFYAYQTFNSIYELANLTETFSEIAKETGFYNSTLIIQGDYPISMYIDAAAVPITNPKVIPFNLSYEQEGYIDLGLHYYYSYTFDNYNKTTITNEKLYSNGGFGGIIEIINSYGGAVLVALTSNTANTVKDLSLTYLVNGKGFNEEFSAEGIQNSTVNLNGYYIYIHETFTNINPTNSLVMLNSVFIATLDLHRSARL</sequence>
<gene>
    <name evidence="2" type="ORF">DFR85_05635</name>
</gene>
<evidence type="ECO:0000259" key="1">
    <source>
        <dbReference type="Pfam" id="PF12222"/>
    </source>
</evidence>
<name>A0A2U9IDS4_9CREN</name>
<reference evidence="2 3" key="1">
    <citation type="submission" date="2018-05" db="EMBL/GenBank/DDBJ databases">
        <title>Complete Genome Sequences of Extremely Thermoacidophilic, Metal-Mobilizing Type-Strain Members of the Archaeal Family Sulfolobaceae: Acidianus brierleyi DSM-1651T, Acidianus sulfidivorans DSM-18786T, Metallosphaera hakonensis DSM-7519T, and Metallosphaera prunae DSM-10039T.</title>
        <authorList>
            <person name="Counts J.A."/>
            <person name="Kelly R.M."/>
        </authorList>
    </citation>
    <scope>NUCLEOTIDE SEQUENCE [LARGE SCALE GENOMIC DNA]</scope>
    <source>
        <strain evidence="2 3">DSM 1651</strain>
    </source>
</reference>
<feature type="domain" description="Peptide N-acetyl-beta-D-glucosaminyl asparaginase amidase A N-terminal" evidence="1">
    <location>
        <begin position="260"/>
        <end position="357"/>
    </location>
</feature>
<feature type="domain" description="Peptide N-acetyl-beta-D-glucosaminyl asparaginase amidase A N-terminal" evidence="1">
    <location>
        <begin position="92"/>
        <end position="257"/>
    </location>
</feature>
<dbReference type="AlphaFoldDB" id="A0A2U9IDS4"/>
<evidence type="ECO:0000313" key="2">
    <source>
        <dbReference type="EMBL" id="AWR94149.1"/>
    </source>
</evidence>
<dbReference type="InterPro" id="IPR021102">
    <property type="entry name" value="PNGase_A"/>
</dbReference>
<accession>A0A2U9IDS4</accession>
<organism evidence="2 3">
    <name type="scientific">Acidianus brierleyi</name>
    <dbReference type="NCBI Taxonomy" id="41673"/>
    <lineage>
        <taxon>Archaea</taxon>
        <taxon>Thermoproteota</taxon>
        <taxon>Thermoprotei</taxon>
        <taxon>Sulfolobales</taxon>
        <taxon>Sulfolobaceae</taxon>
        <taxon>Acidianus</taxon>
    </lineage>
</organism>
<dbReference type="KEGG" id="abri:DFR85_05635"/>
<keyword evidence="3" id="KW-1185">Reference proteome</keyword>
<proteinExistence type="predicted"/>
<dbReference type="Pfam" id="PF12222">
    <property type="entry name" value="PNGaseA"/>
    <property type="match status" value="2"/>
</dbReference>
<dbReference type="Proteomes" id="UP000248044">
    <property type="component" value="Chromosome"/>
</dbReference>